<comment type="caution">
    <text evidence="1">The sequence shown here is derived from an EMBL/GenBank/DDBJ whole genome shotgun (WGS) entry which is preliminary data.</text>
</comment>
<sequence>MRGDVCYLHKFIPYTAQLRVMYYRVSIFFREDHINIIIVSRDIKKKAVGQRPTRTHLLVKNKSINMLA</sequence>
<dbReference type="AlphaFoldDB" id="A0A562T042"/>
<evidence type="ECO:0000313" key="2">
    <source>
        <dbReference type="Proteomes" id="UP000316778"/>
    </source>
</evidence>
<organism evidence="1 2">
    <name type="scientific">Chitinophaga japonensis</name>
    <name type="common">Flexibacter japonensis</name>
    <dbReference type="NCBI Taxonomy" id="104662"/>
    <lineage>
        <taxon>Bacteria</taxon>
        <taxon>Pseudomonadati</taxon>
        <taxon>Bacteroidota</taxon>
        <taxon>Chitinophagia</taxon>
        <taxon>Chitinophagales</taxon>
        <taxon>Chitinophagaceae</taxon>
        <taxon>Chitinophaga</taxon>
    </lineage>
</organism>
<proteinExistence type="predicted"/>
<name>A0A562T042_CHIJA</name>
<reference evidence="1 2" key="1">
    <citation type="journal article" date="2013" name="Stand. Genomic Sci.">
        <title>Genomic Encyclopedia of Type Strains, Phase I: The one thousand microbial genomes (KMG-I) project.</title>
        <authorList>
            <person name="Kyrpides N.C."/>
            <person name="Woyke T."/>
            <person name="Eisen J.A."/>
            <person name="Garrity G."/>
            <person name="Lilburn T.G."/>
            <person name="Beck B.J."/>
            <person name="Whitman W.B."/>
            <person name="Hugenholtz P."/>
            <person name="Klenk H.P."/>
        </authorList>
    </citation>
    <scope>NUCLEOTIDE SEQUENCE [LARGE SCALE GENOMIC DNA]</scope>
    <source>
        <strain evidence="1 2">DSM 13484</strain>
    </source>
</reference>
<protein>
    <submittedName>
        <fullName evidence="1">Uncharacterized protein</fullName>
    </submittedName>
</protein>
<dbReference type="EMBL" id="VLLG01000004">
    <property type="protein sequence ID" value="TWI86668.1"/>
    <property type="molecule type" value="Genomic_DNA"/>
</dbReference>
<evidence type="ECO:0000313" key="1">
    <source>
        <dbReference type="EMBL" id="TWI86668.1"/>
    </source>
</evidence>
<accession>A0A562T042</accession>
<gene>
    <name evidence="1" type="ORF">LX66_3931</name>
</gene>
<dbReference type="Proteomes" id="UP000316778">
    <property type="component" value="Unassembled WGS sequence"/>
</dbReference>
<keyword evidence="2" id="KW-1185">Reference proteome</keyword>